<dbReference type="InterPro" id="IPR018497">
    <property type="entry name" value="Peptidase_M13_C"/>
</dbReference>
<dbReference type="PROSITE" id="PS51885">
    <property type="entry name" value="NEPRILYSIN"/>
    <property type="match status" value="1"/>
</dbReference>
<dbReference type="PANTHER" id="PTHR11733:SF167">
    <property type="entry name" value="FI17812P1-RELATED"/>
    <property type="match status" value="1"/>
</dbReference>
<protein>
    <submittedName>
        <fullName evidence="10">Putative endopeptidase</fullName>
        <ecNumber evidence="10">3.4.24.-</ecNumber>
    </submittedName>
</protein>
<dbReference type="AlphaFoldDB" id="A0A7W8TVC1"/>
<reference evidence="10 11" key="1">
    <citation type="submission" date="2020-08" db="EMBL/GenBank/DDBJ databases">
        <title>Sequencing the genomes of 1000 actinobacteria strains.</title>
        <authorList>
            <person name="Klenk H.-P."/>
        </authorList>
    </citation>
    <scope>NUCLEOTIDE SEQUENCE [LARGE SCALE GENOMIC DNA]</scope>
    <source>
        <strain evidence="10 11">DSM 105783</strain>
    </source>
</reference>
<keyword evidence="5 10" id="KW-0378">Hydrolase</keyword>
<dbReference type="GO" id="GO:0005886">
    <property type="term" value="C:plasma membrane"/>
    <property type="evidence" value="ECO:0007669"/>
    <property type="project" value="TreeGrafter"/>
</dbReference>
<keyword evidence="6" id="KW-0862">Zinc</keyword>
<evidence type="ECO:0000256" key="2">
    <source>
        <dbReference type="ARBA" id="ARBA00007357"/>
    </source>
</evidence>
<evidence type="ECO:0000256" key="3">
    <source>
        <dbReference type="ARBA" id="ARBA00022670"/>
    </source>
</evidence>
<accession>A0A7W8TVC1</accession>
<dbReference type="EMBL" id="JACHDR010000001">
    <property type="protein sequence ID" value="MBB5512698.1"/>
    <property type="molecule type" value="Genomic_DNA"/>
</dbReference>
<proteinExistence type="inferred from homology"/>
<gene>
    <name evidence="10" type="ORF">HD598_001385</name>
</gene>
<dbReference type="InterPro" id="IPR024079">
    <property type="entry name" value="MetalloPept_cat_dom_sf"/>
</dbReference>
<dbReference type="GO" id="GO:0046872">
    <property type="term" value="F:metal ion binding"/>
    <property type="evidence" value="ECO:0007669"/>
    <property type="project" value="UniProtKB-KW"/>
</dbReference>
<dbReference type="PRINTS" id="PR00786">
    <property type="entry name" value="NEPRILYSIN"/>
</dbReference>
<keyword evidence="4" id="KW-0479">Metal-binding</keyword>
<evidence type="ECO:0000313" key="11">
    <source>
        <dbReference type="Proteomes" id="UP000580797"/>
    </source>
</evidence>
<evidence type="ECO:0000259" key="8">
    <source>
        <dbReference type="Pfam" id="PF01431"/>
    </source>
</evidence>
<dbReference type="RefSeq" id="WP_183664763.1">
    <property type="nucleotide sequence ID" value="NZ_BAAARH010000001.1"/>
</dbReference>
<evidence type="ECO:0000256" key="6">
    <source>
        <dbReference type="ARBA" id="ARBA00022833"/>
    </source>
</evidence>
<dbReference type="Pfam" id="PF01431">
    <property type="entry name" value="Peptidase_M13"/>
    <property type="match status" value="1"/>
</dbReference>
<comment type="cofactor">
    <cofactor evidence="1">
        <name>Zn(2+)</name>
        <dbReference type="ChEBI" id="CHEBI:29105"/>
    </cofactor>
</comment>
<comment type="caution">
    <text evidence="10">The sequence shown here is derived from an EMBL/GenBank/DDBJ whole genome shotgun (WGS) entry which is preliminary data.</text>
</comment>
<dbReference type="PANTHER" id="PTHR11733">
    <property type="entry name" value="ZINC METALLOPROTEASE FAMILY M13 NEPRILYSIN-RELATED"/>
    <property type="match status" value="1"/>
</dbReference>
<evidence type="ECO:0000256" key="5">
    <source>
        <dbReference type="ARBA" id="ARBA00022801"/>
    </source>
</evidence>
<name>A0A7W8TVC1_9MICC</name>
<keyword evidence="7" id="KW-0482">Metalloprotease</keyword>
<keyword evidence="3" id="KW-0645">Protease</keyword>
<evidence type="ECO:0000256" key="1">
    <source>
        <dbReference type="ARBA" id="ARBA00001947"/>
    </source>
</evidence>
<evidence type="ECO:0000256" key="4">
    <source>
        <dbReference type="ARBA" id="ARBA00022723"/>
    </source>
</evidence>
<comment type="similarity">
    <text evidence="2">Belongs to the peptidase M13 family.</text>
</comment>
<dbReference type="Gene3D" id="1.10.1380.10">
    <property type="entry name" value="Neutral endopeptidase , domain2"/>
    <property type="match status" value="1"/>
</dbReference>
<dbReference type="Gene3D" id="3.40.390.10">
    <property type="entry name" value="Collagenase (Catalytic Domain)"/>
    <property type="match status" value="1"/>
</dbReference>
<dbReference type="EC" id="3.4.24.-" evidence="10"/>
<dbReference type="GO" id="GO:0016485">
    <property type="term" value="P:protein processing"/>
    <property type="evidence" value="ECO:0007669"/>
    <property type="project" value="TreeGrafter"/>
</dbReference>
<evidence type="ECO:0000313" key="10">
    <source>
        <dbReference type="EMBL" id="MBB5512698.1"/>
    </source>
</evidence>
<evidence type="ECO:0000256" key="7">
    <source>
        <dbReference type="ARBA" id="ARBA00023049"/>
    </source>
</evidence>
<dbReference type="CDD" id="cd08662">
    <property type="entry name" value="M13"/>
    <property type="match status" value="1"/>
</dbReference>
<organism evidence="10 11">
    <name type="scientific">Neomicrococcus aestuarii</name>
    <dbReference type="NCBI Taxonomy" id="556325"/>
    <lineage>
        <taxon>Bacteria</taxon>
        <taxon>Bacillati</taxon>
        <taxon>Actinomycetota</taxon>
        <taxon>Actinomycetes</taxon>
        <taxon>Micrococcales</taxon>
        <taxon>Micrococcaceae</taxon>
        <taxon>Neomicrococcus</taxon>
    </lineage>
</organism>
<dbReference type="InterPro" id="IPR000718">
    <property type="entry name" value="Peptidase_M13"/>
</dbReference>
<dbReference type="InterPro" id="IPR008753">
    <property type="entry name" value="Peptidase_M13_N"/>
</dbReference>
<feature type="domain" description="Peptidase M13 C-terminal" evidence="8">
    <location>
        <begin position="435"/>
        <end position="641"/>
    </location>
</feature>
<dbReference type="Pfam" id="PF05649">
    <property type="entry name" value="Peptidase_M13_N"/>
    <property type="match status" value="1"/>
</dbReference>
<sequence length="644" mass="72571">MTQSIRPQDDLFRSLNGAWMSSATIPADRGTYGSFEELREKAEANVHAIIEESTASGDHANDPKARRISDLFASFMDIDGIEARGAEPIKAYLEEIDTISTIDELFTVLGRYQREGISGIYGVGASNDPGQPDRNLLTFLQSGLGLPDESYYREEQFAELKGQYQEHLVRLLSLAGRNDAAEASAGVVVLEESLASHHWDRVKSRDAQARYNLTTAAELFALHPLIEKWLAGAGIESKYFAEVNLWQPSFLEGVEKEARERPLGQWKSWLMVQVVRSFAPYLSEAFVNEGFEFYQKKLAGVEQLKERWKRGVAFVEGGVGEDVGQLYVAKHFPPSDKATMEELVERLVDAYRESIQQLPWMTDATKEKALEKLGSFRTKIGYPDQWIDYSSIETTPNDVIQNAANVNEFEFKRELQKIDDGVDRELWFMFPQTVNAYYHPLLNEIAFPAAILQLPFFDAERDTASNFGSIGAVIGHEIGHGFDDQGSQFDGTGQLNNWWTDEDRAAFEALTGKLVAQFDELEPPETPGNKVNGKLTLGENIGDLGGLGIAYKAYKLELQKLGVDEDEVIDGRTGDQRFFGAWAESWRSITRSETMLTRLKTDPHSPNEFRCNQIVKNLEAFHQAYQTRPGDGMWLDPEDRVVIW</sequence>
<dbReference type="InterPro" id="IPR042089">
    <property type="entry name" value="Peptidase_M13_dom_2"/>
</dbReference>
<dbReference type="SUPFAM" id="SSF55486">
    <property type="entry name" value="Metalloproteases ('zincins'), catalytic domain"/>
    <property type="match status" value="1"/>
</dbReference>
<evidence type="ECO:0000259" key="9">
    <source>
        <dbReference type="Pfam" id="PF05649"/>
    </source>
</evidence>
<feature type="domain" description="Peptidase M13 N-terminal" evidence="9">
    <location>
        <begin position="7"/>
        <end position="383"/>
    </location>
</feature>
<dbReference type="GO" id="GO:0004222">
    <property type="term" value="F:metalloendopeptidase activity"/>
    <property type="evidence" value="ECO:0007669"/>
    <property type="project" value="InterPro"/>
</dbReference>
<dbReference type="Proteomes" id="UP000580797">
    <property type="component" value="Unassembled WGS sequence"/>
</dbReference>